<evidence type="ECO:0000313" key="8">
    <source>
        <dbReference type="Proteomes" id="UP000728032"/>
    </source>
</evidence>
<organism evidence="7">
    <name type="scientific">Oppiella nova</name>
    <dbReference type="NCBI Taxonomy" id="334625"/>
    <lineage>
        <taxon>Eukaryota</taxon>
        <taxon>Metazoa</taxon>
        <taxon>Ecdysozoa</taxon>
        <taxon>Arthropoda</taxon>
        <taxon>Chelicerata</taxon>
        <taxon>Arachnida</taxon>
        <taxon>Acari</taxon>
        <taxon>Acariformes</taxon>
        <taxon>Sarcoptiformes</taxon>
        <taxon>Oribatida</taxon>
        <taxon>Brachypylina</taxon>
        <taxon>Oppioidea</taxon>
        <taxon>Oppiidae</taxon>
        <taxon>Oppiella</taxon>
    </lineage>
</organism>
<keyword evidence="3" id="KW-0325">Glycoprotein</keyword>
<comment type="similarity">
    <text evidence="1">Belongs to the acid sphingomyelinase family.</text>
</comment>
<feature type="binding site" evidence="4">
    <location>
        <position position="208"/>
    </location>
    <ligand>
        <name>Zn(2+)</name>
        <dbReference type="ChEBI" id="CHEBI:29105"/>
        <label>1</label>
    </ligand>
</feature>
<dbReference type="SUPFAM" id="SSF56300">
    <property type="entry name" value="Metallo-dependent phosphatases"/>
    <property type="match status" value="1"/>
</dbReference>
<proteinExistence type="inferred from homology"/>
<comment type="cofactor">
    <cofactor evidence="4">
        <name>Zn(2+)</name>
        <dbReference type="ChEBI" id="CHEBI:29105"/>
    </cofactor>
    <text evidence="4">Binds 2 Zn(2+) ions per subunit.</text>
</comment>
<protein>
    <recommendedName>
        <fullName evidence="6">Calcineurin-like phosphoesterase domain-containing protein</fullName>
    </recommendedName>
</protein>
<dbReference type="InterPro" id="IPR011160">
    <property type="entry name" value="Sphingomy_PDE"/>
</dbReference>
<keyword evidence="2" id="KW-0378">Hydrolase</keyword>
<dbReference type="InterPro" id="IPR029052">
    <property type="entry name" value="Metallo-depent_PP-like"/>
</dbReference>
<dbReference type="GO" id="GO:0046872">
    <property type="term" value="F:metal ion binding"/>
    <property type="evidence" value="ECO:0007669"/>
    <property type="project" value="UniProtKB-KW"/>
</dbReference>
<dbReference type="InterPro" id="IPR004843">
    <property type="entry name" value="Calcineurin-like_PHP"/>
</dbReference>
<keyword evidence="5" id="KW-1015">Disulfide bond</keyword>
<evidence type="ECO:0000256" key="4">
    <source>
        <dbReference type="PIRSR" id="PIRSR000948-1"/>
    </source>
</evidence>
<keyword evidence="8" id="KW-1185">Reference proteome</keyword>
<feature type="disulfide bond" evidence="5">
    <location>
        <begin position="121"/>
        <end position="131"/>
    </location>
</feature>
<accession>A0A7R9QTQ9</accession>
<feature type="binding site" evidence="4">
    <location>
        <position position="317"/>
    </location>
    <ligand>
        <name>Zn(2+)</name>
        <dbReference type="ChEBI" id="CHEBI:29105"/>
        <label>2</label>
    </ligand>
</feature>
<dbReference type="CDD" id="cd00842">
    <property type="entry name" value="MPP_ASMase"/>
    <property type="match status" value="1"/>
</dbReference>
<feature type="disulfide bond" evidence="5">
    <location>
        <begin position="93"/>
        <end position="165"/>
    </location>
</feature>
<name>A0A7R9QTQ9_9ACAR</name>
<feature type="binding site" evidence="4">
    <location>
        <position position="206"/>
    </location>
    <ligand>
        <name>Zn(2+)</name>
        <dbReference type="ChEBI" id="CHEBI:29105"/>
        <label>1</label>
    </ligand>
</feature>
<feature type="disulfide bond" evidence="5">
    <location>
        <begin position="227"/>
        <end position="248"/>
    </location>
</feature>
<dbReference type="Pfam" id="PF00149">
    <property type="entry name" value="Metallophos"/>
    <property type="match status" value="1"/>
</dbReference>
<dbReference type="Proteomes" id="UP000728032">
    <property type="component" value="Unassembled WGS sequence"/>
</dbReference>
<feature type="disulfide bond" evidence="5">
    <location>
        <begin position="96"/>
        <end position="157"/>
    </location>
</feature>
<dbReference type="EMBL" id="OC927747">
    <property type="protein sequence ID" value="CAD7657394.1"/>
    <property type="molecule type" value="Genomic_DNA"/>
</dbReference>
<evidence type="ECO:0000256" key="3">
    <source>
        <dbReference type="ARBA" id="ARBA00023180"/>
    </source>
</evidence>
<feature type="disulfide bond" evidence="5">
    <location>
        <begin position="221"/>
        <end position="226"/>
    </location>
</feature>
<dbReference type="PANTHER" id="PTHR10340:SF34">
    <property type="entry name" value="SPHINGOMYELIN PHOSPHODIESTERASE"/>
    <property type="match status" value="1"/>
</dbReference>
<feature type="binding site" evidence="4">
    <location>
        <position position="277"/>
    </location>
    <ligand>
        <name>Zn(2+)</name>
        <dbReference type="ChEBI" id="CHEBI:29105"/>
        <label>1</label>
    </ligand>
</feature>
<dbReference type="EMBL" id="CAJPVJ010012922">
    <property type="protein sequence ID" value="CAG2174580.1"/>
    <property type="molecule type" value="Genomic_DNA"/>
</dbReference>
<feature type="binding site" evidence="4">
    <location>
        <position position="430"/>
    </location>
    <ligand>
        <name>Zn(2+)</name>
        <dbReference type="ChEBI" id="CHEBI:29105"/>
        <label>2</label>
    </ligand>
</feature>
<evidence type="ECO:0000256" key="2">
    <source>
        <dbReference type="ARBA" id="ARBA00022801"/>
    </source>
</evidence>
<dbReference type="GO" id="GO:0006685">
    <property type="term" value="P:sphingomyelin catabolic process"/>
    <property type="evidence" value="ECO:0007669"/>
    <property type="project" value="InterPro"/>
</dbReference>
<evidence type="ECO:0000313" key="7">
    <source>
        <dbReference type="EMBL" id="CAD7657394.1"/>
    </source>
</evidence>
<evidence type="ECO:0000256" key="1">
    <source>
        <dbReference type="ARBA" id="ARBA00008234"/>
    </source>
</evidence>
<dbReference type="Gene3D" id="3.60.21.10">
    <property type="match status" value="1"/>
</dbReference>
<feature type="binding site" evidence="4">
    <location>
        <position position="462"/>
    </location>
    <ligand>
        <name>Zn(2+)</name>
        <dbReference type="ChEBI" id="CHEBI:29105"/>
        <label>2</label>
    </ligand>
</feature>
<dbReference type="PANTHER" id="PTHR10340">
    <property type="entry name" value="SPHINGOMYELIN PHOSPHODIESTERASE"/>
    <property type="match status" value="1"/>
</dbReference>
<gene>
    <name evidence="7" type="ORF">ONB1V03_LOCUS14024</name>
</gene>
<feature type="domain" description="Calcineurin-like phosphoesterase" evidence="6">
    <location>
        <begin position="201"/>
        <end position="465"/>
    </location>
</feature>
<dbReference type="InterPro" id="IPR041805">
    <property type="entry name" value="ASMase/PPN1_MPP"/>
</dbReference>
<dbReference type="PIRSF" id="PIRSF000948">
    <property type="entry name" value="Sphingomy_PDE"/>
    <property type="match status" value="1"/>
</dbReference>
<dbReference type="OrthoDB" id="6509770at2759"/>
<reference evidence="7" key="1">
    <citation type="submission" date="2020-11" db="EMBL/GenBank/DDBJ databases">
        <authorList>
            <person name="Tran Van P."/>
        </authorList>
    </citation>
    <scope>NUCLEOTIDE SEQUENCE</scope>
</reference>
<keyword evidence="4" id="KW-0862">Zinc</keyword>
<dbReference type="AlphaFoldDB" id="A0A7R9QTQ9"/>
<sequence length="620" mass="70920">MTTFLGFYTPLMTDCSSDSTTASTELVSYIDHTLDQTLVFPQKDKSRPKTSFLFSAFSVHSDSDSLSDHHFHSIQLDDLRHDIDRSKHDNQTCHNCVSALNAAKLIIKTPDLLKSAAKTICKTSDEVDRVCVGTLNVMADPIVYILQNSKITVPEMCAILLEPDCMAHLGKAITPQVNWVLDLPKHKPFNPVSGSGREQKMLHLTDVHLDLYYTPGSNSMCDEPMCCRSTSYGHNHSAGYWSEPAKDCDTPRNFIDESIKHMAESHKDIDLVIWTGDNAPHDSWNSSQQENLDHNKAMADLVKKSFDNKNIFPCIGNHEPHPFNMYVPEEVSIKTDKYLSLSWLYDTLADDYWSQWINTPTAKKTFKKGGYYSKQVTDGLKIVVLNNNVCISRNYWLAYDPVDPDGQLKWFIDELDSAETNGLYVMIITHMPLMYCYMSWANNYIRIMERYDHIIVGTYLGHTHSDEIEYCLYIIVGTYLGHTHSDEIEVLYNKNTTTNETYPISHAYIGSSIASFSYLNPGYKVFTLDSTGRPLDFDIYYTNMTADNIAGKDVIPKWSSDKSLKSIYGLDSLSTDSWHKFLENIQTDDKLLKLYMDHLHRYSYDYEKYYLRSLGITDTK</sequence>
<dbReference type="GO" id="GO:0016020">
    <property type="term" value="C:membrane"/>
    <property type="evidence" value="ECO:0007669"/>
    <property type="project" value="GOC"/>
</dbReference>
<dbReference type="GO" id="GO:0004767">
    <property type="term" value="F:sphingomyelin phosphodiesterase activity"/>
    <property type="evidence" value="ECO:0007669"/>
    <property type="project" value="InterPro"/>
</dbReference>
<feature type="binding site" evidence="4">
    <location>
        <position position="277"/>
    </location>
    <ligand>
        <name>Zn(2+)</name>
        <dbReference type="ChEBI" id="CHEBI:29105"/>
        <label>2</label>
    </ligand>
</feature>
<feature type="binding site" evidence="4">
    <location>
        <position position="464"/>
    </location>
    <ligand>
        <name>Zn(2+)</name>
        <dbReference type="ChEBI" id="CHEBI:29105"/>
        <label>1</label>
    </ligand>
</feature>
<keyword evidence="4" id="KW-0479">Metal-binding</keyword>
<evidence type="ECO:0000259" key="6">
    <source>
        <dbReference type="Pfam" id="PF00149"/>
    </source>
</evidence>
<feature type="disulfide bond" evidence="5">
    <location>
        <begin position="390"/>
        <end position="436"/>
    </location>
</feature>
<feature type="non-terminal residue" evidence="7">
    <location>
        <position position="1"/>
    </location>
</feature>
<evidence type="ECO:0000256" key="5">
    <source>
        <dbReference type="PIRSR" id="PIRSR000948-2"/>
    </source>
</evidence>